<accession>A0A437MQB9</accession>
<keyword evidence="2" id="KW-1185">Reference proteome</keyword>
<evidence type="ECO:0000313" key="1">
    <source>
        <dbReference type="EMBL" id="RVT99848.1"/>
    </source>
</evidence>
<proteinExistence type="predicted"/>
<organism evidence="1 2">
    <name type="scientific">Mucilaginibacter limnophilus</name>
    <dbReference type="NCBI Taxonomy" id="1932778"/>
    <lineage>
        <taxon>Bacteria</taxon>
        <taxon>Pseudomonadati</taxon>
        <taxon>Bacteroidota</taxon>
        <taxon>Sphingobacteriia</taxon>
        <taxon>Sphingobacteriales</taxon>
        <taxon>Sphingobacteriaceae</taxon>
        <taxon>Mucilaginibacter</taxon>
    </lineage>
</organism>
<reference evidence="1 2" key="1">
    <citation type="submission" date="2019-01" db="EMBL/GenBank/DDBJ databases">
        <authorList>
            <person name="Chen W.-M."/>
        </authorList>
    </citation>
    <scope>NUCLEOTIDE SEQUENCE [LARGE SCALE GENOMIC DNA]</scope>
    <source>
        <strain evidence="1 2">YBJ-36</strain>
    </source>
</reference>
<dbReference type="RefSeq" id="WP_127706562.1">
    <property type="nucleotide sequence ID" value="NZ_SACK01000007.1"/>
</dbReference>
<protein>
    <submittedName>
        <fullName evidence="1">Uncharacterized protein</fullName>
    </submittedName>
</protein>
<dbReference type="AlphaFoldDB" id="A0A437MQB9"/>
<comment type="caution">
    <text evidence="1">The sequence shown here is derived from an EMBL/GenBank/DDBJ whole genome shotgun (WGS) entry which is preliminary data.</text>
</comment>
<dbReference type="OrthoDB" id="797835at2"/>
<sequence length="88" mass="10110">MGAYKQKWLQILERANLPGWDIEDRDDGIFINMPNVTDIKLIRDNIPLTIAGLTLDINAPKERLKFTFHNGHEQFDYVLNPDAVDTGE</sequence>
<dbReference type="Proteomes" id="UP000282759">
    <property type="component" value="Unassembled WGS sequence"/>
</dbReference>
<dbReference type="EMBL" id="SACK01000007">
    <property type="protein sequence ID" value="RVT99848.1"/>
    <property type="molecule type" value="Genomic_DNA"/>
</dbReference>
<gene>
    <name evidence="1" type="ORF">EOD41_15520</name>
</gene>
<name>A0A437MQB9_9SPHI</name>
<evidence type="ECO:0000313" key="2">
    <source>
        <dbReference type="Proteomes" id="UP000282759"/>
    </source>
</evidence>